<dbReference type="SUPFAM" id="SSF69318">
    <property type="entry name" value="Integrin alpha N-terminal domain"/>
    <property type="match status" value="1"/>
</dbReference>
<organism evidence="1">
    <name type="scientific">hydrothermal vent metagenome</name>
    <dbReference type="NCBI Taxonomy" id="652676"/>
    <lineage>
        <taxon>unclassified sequences</taxon>
        <taxon>metagenomes</taxon>
        <taxon>ecological metagenomes</taxon>
    </lineage>
</organism>
<reference evidence="1" key="1">
    <citation type="submission" date="2018-06" db="EMBL/GenBank/DDBJ databases">
        <authorList>
            <person name="Zhirakovskaya E."/>
        </authorList>
    </citation>
    <scope>NUCLEOTIDE SEQUENCE</scope>
</reference>
<dbReference type="InterPro" id="IPR028994">
    <property type="entry name" value="Integrin_alpha_N"/>
</dbReference>
<sequence length="181" mass="20258">MLPQHEIDNDSILSATGQSGIRATITSELDDSDVTRPIYYCILHVDNIVTGEPFECLPNFTKIIWQDIINDGNEEVIVTATGLGVQHLLAFQWDGAEATQIADTFGDIIRSDLFGVALIDVDGDSQFEIVAGKGYVSEGNNCKIYEGIYPDPSEFCWWQALNLEEQIYQWDGVQFVLQFED</sequence>
<dbReference type="EMBL" id="UOEU01000645">
    <property type="protein sequence ID" value="VAW36956.1"/>
    <property type="molecule type" value="Genomic_DNA"/>
</dbReference>
<evidence type="ECO:0008006" key="2">
    <source>
        <dbReference type="Google" id="ProtNLM"/>
    </source>
</evidence>
<accession>A0A3B0VXH5</accession>
<gene>
    <name evidence="1" type="ORF">MNBD_CHLOROFLEXI01-3007</name>
</gene>
<dbReference type="AlphaFoldDB" id="A0A3B0VXH5"/>
<name>A0A3B0VXH5_9ZZZZ</name>
<evidence type="ECO:0000313" key="1">
    <source>
        <dbReference type="EMBL" id="VAW36956.1"/>
    </source>
</evidence>
<protein>
    <recommendedName>
        <fullName evidence="2">VCBS repeat-containing protein</fullName>
    </recommendedName>
</protein>
<proteinExistence type="predicted"/>